<evidence type="ECO:0000313" key="3">
    <source>
        <dbReference type="Proteomes" id="UP000738349"/>
    </source>
</evidence>
<feature type="region of interest" description="Disordered" evidence="1">
    <location>
        <begin position="18"/>
        <end position="39"/>
    </location>
</feature>
<organism evidence="2 3">
    <name type="scientific">Dactylonectria macrodidyma</name>
    <dbReference type="NCBI Taxonomy" id="307937"/>
    <lineage>
        <taxon>Eukaryota</taxon>
        <taxon>Fungi</taxon>
        <taxon>Dikarya</taxon>
        <taxon>Ascomycota</taxon>
        <taxon>Pezizomycotina</taxon>
        <taxon>Sordariomycetes</taxon>
        <taxon>Hypocreomycetidae</taxon>
        <taxon>Hypocreales</taxon>
        <taxon>Nectriaceae</taxon>
        <taxon>Dactylonectria</taxon>
    </lineage>
</organism>
<name>A0A9P9FQE9_9HYPO</name>
<dbReference type="AlphaFoldDB" id="A0A9P9FQE9"/>
<sequence>MSLFRRFREAISTSENQADLDPHTWQLPSSFSTPKPGGKQTVIPDPRLFASALIPRVPQAGNLESALAYPDIGHAAVHLALLECFWSLRLSASALDIEVDQPPAYEEKPRTTLTTAPTSLPKSQRWNLLVDLAVARFTAWWSNIDDVLRHATAYAHHGSDKVAVQLTKDYLPPLDVLLVWYAFMLDADSYNQCRSRMPQINQLSFPWPAIRDAIDMEKMQFELPRGAQALFSNLSGQSADILTYLKNPPAYSDPGVLPVEVDLAAEVKKYENLIDKAHTLLWIRAPSLKGSLSRASEDYMEFQLSGKAPGEHQADLAFGVELLWQTHRLFPSQYDIFIDEIGSGKQSSDVKSLESQSHSVSPGVADSHLESAQCLCWTCERIRDDIPTFVHRPPPSASLSSATPQKDTKSQLSCLSPDQIRHIQNDLGFYTAVEDARRRHKTLPTRPPTEAEKEAERRVKERQKELGYLPGLNEYVEVLPDGTRKIRTQKHYIPYGKMAGI</sequence>
<accession>A0A9P9FQE9</accession>
<evidence type="ECO:0000313" key="2">
    <source>
        <dbReference type="EMBL" id="KAH7175233.1"/>
    </source>
</evidence>
<feature type="region of interest" description="Disordered" evidence="1">
    <location>
        <begin position="389"/>
        <end position="412"/>
    </location>
</feature>
<dbReference type="Proteomes" id="UP000738349">
    <property type="component" value="Unassembled WGS sequence"/>
</dbReference>
<protein>
    <submittedName>
        <fullName evidence="2">Uncharacterized protein</fullName>
    </submittedName>
</protein>
<evidence type="ECO:0000256" key="1">
    <source>
        <dbReference type="SAM" id="MobiDB-lite"/>
    </source>
</evidence>
<gene>
    <name evidence="2" type="ORF">EDB81DRAFT_769485</name>
</gene>
<reference evidence="2" key="1">
    <citation type="journal article" date="2021" name="Nat. Commun.">
        <title>Genetic determinants of endophytism in the Arabidopsis root mycobiome.</title>
        <authorList>
            <person name="Mesny F."/>
            <person name="Miyauchi S."/>
            <person name="Thiergart T."/>
            <person name="Pickel B."/>
            <person name="Atanasova L."/>
            <person name="Karlsson M."/>
            <person name="Huettel B."/>
            <person name="Barry K.W."/>
            <person name="Haridas S."/>
            <person name="Chen C."/>
            <person name="Bauer D."/>
            <person name="Andreopoulos W."/>
            <person name="Pangilinan J."/>
            <person name="LaButti K."/>
            <person name="Riley R."/>
            <person name="Lipzen A."/>
            <person name="Clum A."/>
            <person name="Drula E."/>
            <person name="Henrissat B."/>
            <person name="Kohler A."/>
            <person name="Grigoriev I.V."/>
            <person name="Martin F.M."/>
            <person name="Hacquard S."/>
        </authorList>
    </citation>
    <scope>NUCLEOTIDE SEQUENCE</scope>
    <source>
        <strain evidence="2">MPI-CAGE-AT-0147</strain>
    </source>
</reference>
<dbReference type="EMBL" id="JAGMUV010000001">
    <property type="protein sequence ID" value="KAH7175233.1"/>
    <property type="molecule type" value="Genomic_DNA"/>
</dbReference>
<comment type="caution">
    <text evidence="2">The sequence shown here is derived from an EMBL/GenBank/DDBJ whole genome shotgun (WGS) entry which is preliminary data.</text>
</comment>
<proteinExistence type="predicted"/>
<keyword evidence="3" id="KW-1185">Reference proteome</keyword>
<dbReference type="OrthoDB" id="2684236at2759"/>